<proteinExistence type="predicted"/>
<organism evidence="3 4">
    <name type="scientific">Phytophthora lilii</name>
    <dbReference type="NCBI Taxonomy" id="2077276"/>
    <lineage>
        <taxon>Eukaryota</taxon>
        <taxon>Sar</taxon>
        <taxon>Stramenopiles</taxon>
        <taxon>Oomycota</taxon>
        <taxon>Peronosporomycetes</taxon>
        <taxon>Peronosporales</taxon>
        <taxon>Peronosporaceae</taxon>
        <taxon>Phytophthora</taxon>
    </lineage>
</organism>
<feature type="compositionally biased region" description="Polar residues" evidence="2">
    <location>
        <begin position="265"/>
        <end position="274"/>
    </location>
</feature>
<dbReference type="Proteomes" id="UP001165083">
    <property type="component" value="Unassembled WGS sequence"/>
</dbReference>
<dbReference type="OrthoDB" id="168013at2759"/>
<comment type="caution">
    <text evidence="3">The sequence shown here is derived from an EMBL/GenBank/DDBJ whole genome shotgun (WGS) entry which is preliminary data.</text>
</comment>
<evidence type="ECO:0000313" key="4">
    <source>
        <dbReference type="Proteomes" id="UP001165083"/>
    </source>
</evidence>
<keyword evidence="1" id="KW-0175">Coiled coil</keyword>
<feature type="coiled-coil region" evidence="1">
    <location>
        <begin position="400"/>
        <end position="428"/>
    </location>
</feature>
<dbReference type="AlphaFoldDB" id="A0A9W6WW48"/>
<name>A0A9W6WW48_9STRA</name>
<feature type="region of interest" description="Disordered" evidence="2">
    <location>
        <begin position="838"/>
        <end position="876"/>
    </location>
</feature>
<feature type="compositionally biased region" description="Pro residues" evidence="2">
    <location>
        <begin position="864"/>
        <end position="873"/>
    </location>
</feature>
<dbReference type="EMBL" id="BSXW01000355">
    <property type="protein sequence ID" value="GMF19746.1"/>
    <property type="molecule type" value="Genomic_DNA"/>
</dbReference>
<feature type="region of interest" description="Disordered" evidence="2">
    <location>
        <begin position="286"/>
        <end position="315"/>
    </location>
</feature>
<reference evidence="3" key="1">
    <citation type="submission" date="2023-04" db="EMBL/GenBank/DDBJ databases">
        <title>Phytophthora lilii NBRC 32176.</title>
        <authorList>
            <person name="Ichikawa N."/>
            <person name="Sato H."/>
            <person name="Tonouchi N."/>
        </authorList>
    </citation>
    <scope>NUCLEOTIDE SEQUENCE</scope>
    <source>
        <strain evidence="3">NBRC 32176</strain>
    </source>
</reference>
<accession>A0A9W6WW48</accession>
<feature type="region of interest" description="Disordered" evidence="2">
    <location>
        <begin position="348"/>
        <end position="388"/>
    </location>
</feature>
<feature type="coiled-coil region" evidence="1">
    <location>
        <begin position="674"/>
        <end position="708"/>
    </location>
</feature>
<evidence type="ECO:0000256" key="2">
    <source>
        <dbReference type="SAM" id="MobiDB-lite"/>
    </source>
</evidence>
<feature type="compositionally biased region" description="Basic and acidic residues" evidence="2">
    <location>
        <begin position="838"/>
        <end position="847"/>
    </location>
</feature>
<feature type="region of interest" description="Disordered" evidence="2">
    <location>
        <begin position="204"/>
        <end position="274"/>
    </location>
</feature>
<protein>
    <submittedName>
        <fullName evidence="3">Unnamed protein product</fullName>
    </submittedName>
</protein>
<feature type="compositionally biased region" description="Basic and acidic residues" evidence="2">
    <location>
        <begin position="359"/>
        <end position="373"/>
    </location>
</feature>
<evidence type="ECO:0000313" key="3">
    <source>
        <dbReference type="EMBL" id="GMF19746.1"/>
    </source>
</evidence>
<sequence length="1002" mass="111772">MPLFDAIESDVTAFFVSQGTVFDALVKSFMDRVALVESSVAVLRTDVTNNFSLLSHRIDASNVAAAEVSAATAAAAAAAAASAALASLPMGDYASSPPVATVVDSGGGRNEELEYYVMTLSRQLNMVLEVLFQPHDNNVVEVVQAKQTQMHSISDVLTENEAMLMQLAIQHDDPKIPSVESSVIPDADGNNVTIVVEDAAEAPIHSSESNVKTQLNYPNEVPSSETLTSSDLKPHDQSRKSSLVLPKQMSESSNFEGVMHHQEPDQSQQTVVASTPSLEAIRPLAPESQPTVAVSHTTAKESQPSSPGSNLKSNQSVPALKQLVETISPHLDASPLTKKEDIARTVDLQLDNQIGSQRANERDGDSDEERDHMPQLQSQPTHHEGSLHRTRSFFRNCQDLQRLEETRLREQRRREEELMRRMHELLLQSRSHIQQEHMEVWRQQQDNATQNQQQMIFHLQDQLQMQQQALQEREQEWRQQQDQQREADLATIHCEMDRKLEAFSGIVAAAQATQGHELAQAMQLISDFGNQCVSPDALEAAGALWLKTAADNCIYGANPDTLSMLLKNLLGFQDQLKLLTVKTPAITSLHEAVDRAVQLLQRTVAPDYDFAKGPEQENTMYTLRQLLAKVDTSYRTARTEHEDLQFPIVGFLPQVIHQMELGTANLLDAVDFQHEHFQQSLAQQQAGLEKLQKELGRQQDVEKALRIQLGSCPSKEDTLRLVQELRDQITTATADSASRMLDTVDDLRYRMAGLPSSQMLERLAIDLHAKTEKITSELDATTGKLTHDIGQKADRAEIARLQSLLESGNGISMPPAYLTKSPLRCLSCDQHLPFAQAPRDEHAHPEPESNSGSPTAQRPGSPSRSPPSSPPRPLIYHNQQPQQLSYSYQQYAGYSPSSGVYNDLGINMGILEELFVASTSALERRRRQRQHLQIQLMTPHTGNDNDWRQRRPTFLNIDDGRNRIPLRKTQLSDQVIYGPAITPNAFRKLGRPDEYVQTYVLM</sequence>
<evidence type="ECO:0000256" key="1">
    <source>
        <dbReference type="SAM" id="Coils"/>
    </source>
</evidence>
<feature type="compositionally biased region" description="Polar residues" evidence="2">
    <location>
        <begin position="206"/>
        <end position="231"/>
    </location>
</feature>
<keyword evidence="4" id="KW-1185">Reference proteome</keyword>
<gene>
    <name evidence="3" type="ORF">Plil01_000757700</name>
</gene>
<feature type="compositionally biased region" description="Polar residues" evidence="2">
    <location>
        <begin position="288"/>
        <end position="315"/>
    </location>
</feature>